<dbReference type="Gene3D" id="1.10.3210.50">
    <property type="match status" value="1"/>
</dbReference>
<comment type="caution">
    <text evidence="2">The sequence shown here is derived from an EMBL/GenBank/DDBJ whole genome shotgun (WGS) entry which is preliminary data.</text>
</comment>
<evidence type="ECO:0000313" key="2">
    <source>
        <dbReference type="EMBL" id="MFC7139330.1"/>
    </source>
</evidence>
<evidence type="ECO:0000313" key="3">
    <source>
        <dbReference type="Proteomes" id="UP001596432"/>
    </source>
</evidence>
<dbReference type="RefSeq" id="WP_274324923.1">
    <property type="nucleotide sequence ID" value="NZ_CP118158.1"/>
</dbReference>
<dbReference type="Proteomes" id="UP001596432">
    <property type="component" value="Unassembled WGS sequence"/>
</dbReference>
<dbReference type="InterPro" id="IPR003607">
    <property type="entry name" value="HD/PDEase_dom"/>
</dbReference>
<proteinExistence type="predicted"/>
<dbReference type="Pfam" id="PF01966">
    <property type="entry name" value="HD"/>
    <property type="match status" value="1"/>
</dbReference>
<dbReference type="InterPro" id="IPR006674">
    <property type="entry name" value="HD_domain"/>
</dbReference>
<dbReference type="GeneID" id="78819582"/>
<dbReference type="EMBL" id="JBHTAS010000001">
    <property type="protein sequence ID" value="MFC7139330.1"/>
    <property type="molecule type" value="Genomic_DNA"/>
</dbReference>
<dbReference type="SUPFAM" id="SSF109604">
    <property type="entry name" value="HD-domain/PDEase-like"/>
    <property type="match status" value="1"/>
</dbReference>
<reference evidence="2 3" key="1">
    <citation type="journal article" date="2019" name="Int. J. Syst. Evol. Microbiol.">
        <title>The Global Catalogue of Microorganisms (GCM) 10K type strain sequencing project: providing services to taxonomists for standard genome sequencing and annotation.</title>
        <authorList>
            <consortium name="The Broad Institute Genomics Platform"/>
            <consortium name="The Broad Institute Genome Sequencing Center for Infectious Disease"/>
            <person name="Wu L."/>
            <person name="Ma J."/>
        </authorList>
    </citation>
    <scope>NUCLEOTIDE SEQUENCE [LARGE SCALE GENOMIC DNA]</scope>
    <source>
        <strain evidence="2 3">XZYJT29</strain>
    </source>
</reference>
<sequence>MRTEEVPPVHERVAAEVREHFDGDDTGHDMAHAWRVYRLGRRLAERENADFAVVGAAALVHDLHRLRGDGFTHPRETIPEVREILADADFPADGREAVCHCVAHHEEYDFAETTDLDHEPTVEERVLRDADNLDALGAVGIGRAFTFGAHHGQGMYDPDREVRETYDRSDRDNTVIQHAREKLLRLPDAMETATGRELAADRAAFVEEFVERFEAEWGGER</sequence>
<name>A0ABD5Y1X6_9EURY</name>
<organism evidence="2 3">
    <name type="scientific">Halosimplex aquaticum</name>
    <dbReference type="NCBI Taxonomy" id="3026162"/>
    <lineage>
        <taxon>Archaea</taxon>
        <taxon>Methanobacteriati</taxon>
        <taxon>Methanobacteriota</taxon>
        <taxon>Stenosarchaea group</taxon>
        <taxon>Halobacteria</taxon>
        <taxon>Halobacteriales</taxon>
        <taxon>Haloarculaceae</taxon>
        <taxon>Halosimplex</taxon>
    </lineage>
</organism>
<dbReference type="AlphaFoldDB" id="A0ABD5Y1X6"/>
<keyword evidence="3" id="KW-1185">Reference proteome</keyword>
<dbReference type="PANTHER" id="PTHR33594:SF1">
    <property type="entry name" value="HD_PDEASE DOMAIN-CONTAINING PROTEIN"/>
    <property type="match status" value="1"/>
</dbReference>
<gene>
    <name evidence="2" type="ORF">ACFQMA_05685</name>
</gene>
<dbReference type="SMART" id="SM00471">
    <property type="entry name" value="HDc"/>
    <property type="match status" value="1"/>
</dbReference>
<accession>A0ABD5Y1X6</accession>
<dbReference type="PANTHER" id="PTHR33594">
    <property type="entry name" value="SUPERFAMILY HYDROLASE, PUTATIVE (AFU_ORTHOLOGUE AFUA_1G03035)-RELATED"/>
    <property type="match status" value="1"/>
</dbReference>
<evidence type="ECO:0000259" key="1">
    <source>
        <dbReference type="PROSITE" id="PS51831"/>
    </source>
</evidence>
<dbReference type="PROSITE" id="PS51831">
    <property type="entry name" value="HD"/>
    <property type="match status" value="1"/>
</dbReference>
<feature type="domain" description="HD" evidence="1">
    <location>
        <begin position="29"/>
        <end position="136"/>
    </location>
</feature>
<protein>
    <submittedName>
        <fullName evidence="2">HD domain-containing protein</fullName>
    </submittedName>
</protein>
<dbReference type="CDD" id="cd00077">
    <property type="entry name" value="HDc"/>
    <property type="match status" value="1"/>
</dbReference>